<organism evidence="2 3">
    <name type="scientific">Lupinus luteus</name>
    <name type="common">European yellow lupine</name>
    <dbReference type="NCBI Taxonomy" id="3873"/>
    <lineage>
        <taxon>Eukaryota</taxon>
        <taxon>Viridiplantae</taxon>
        <taxon>Streptophyta</taxon>
        <taxon>Embryophyta</taxon>
        <taxon>Tracheophyta</taxon>
        <taxon>Spermatophyta</taxon>
        <taxon>Magnoliopsida</taxon>
        <taxon>eudicotyledons</taxon>
        <taxon>Gunneridae</taxon>
        <taxon>Pentapetalae</taxon>
        <taxon>rosids</taxon>
        <taxon>fabids</taxon>
        <taxon>Fabales</taxon>
        <taxon>Fabaceae</taxon>
        <taxon>Papilionoideae</taxon>
        <taxon>50 kb inversion clade</taxon>
        <taxon>genistoids sensu lato</taxon>
        <taxon>core genistoids</taxon>
        <taxon>Genisteae</taxon>
        <taxon>Lupinus</taxon>
    </lineage>
</organism>
<dbReference type="EMBL" id="CAXHTB010000002">
    <property type="protein sequence ID" value="CAL0301424.1"/>
    <property type="molecule type" value="Genomic_DNA"/>
</dbReference>
<accession>A0AAV1VWY3</accession>
<proteinExistence type="predicted"/>
<evidence type="ECO:0000313" key="2">
    <source>
        <dbReference type="EMBL" id="CAL0301424.1"/>
    </source>
</evidence>
<feature type="compositionally biased region" description="Acidic residues" evidence="1">
    <location>
        <begin position="107"/>
        <end position="119"/>
    </location>
</feature>
<dbReference type="Proteomes" id="UP001497480">
    <property type="component" value="Unassembled WGS sequence"/>
</dbReference>
<gene>
    <name evidence="2" type="ORF">LLUT_LOCUS2484</name>
</gene>
<protein>
    <recommendedName>
        <fullName evidence="4">Protein TIC 214</fullName>
    </recommendedName>
</protein>
<name>A0AAV1VWY3_LUPLU</name>
<evidence type="ECO:0008006" key="4">
    <source>
        <dbReference type="Google" id="ProtNLM"/>
    </source>
</evidence>
<feature type="region of interest" description="Disordered" evidence="1">
    <location>
        <begin position="60"/>
        <end position="119"/>
    </location>
</feature>
<dbReference type="AlphaFoldDB" id="A0AAV1VWY3"/>
<comment type="caution">
    <text evidence="2">The sequence shown here is derived from an EMBL/GenBank/DDBJ whole genome shotgun (WGS) entry which is preliminary data.</text>
</comment>
<keyword evidence="3" id="KW-1185">Reference proteome</keyword>
<reference evidence="2 3" key="1">
    <citation type="submission" date="2024-03" db="EMBL/GenBank/DDBJ databases">
        <authorList>
            <person name="Martinez-Hernandez J."/>
        </authorList>
    </citation>
    <scope>NUCLEOTIDE SEQUENCE [LARGE SCALE GENOMIC DNA]</scope>
</reference>
<evidence type="ECO:0000313" key="3">
    <source>
        <dbReference type="Proteomes" id="UP001497480"/>
    </source>
</evidence>
<evidence type="ECO:0000256" key="1">
    <source>
        <dbReference type="SAM" id="MobiDB-lite"/>
    </source>
</evidence>
<sequence length="119" mass="14278">MIWWKTFLSTHLRSNKTRTRRQESISLPIFQTNECHIFLGNRHFIVITIANNQFRQEKRGRERKLSVTMESSQAQHLHVKREGRTHLSKTHKTSLNFSLESEKYIQENEEEDEGNLNRQ</sequence>